<dbReference type="Pfam" id="PF08541">
    <property type="entry name" value="ACP_syn_III_C"/>
    <property type="match status" value="1"/>
</dbReference>
<dbReference type="Proteomes" id="UP000598971">
    <property type="component" value="Unassembled WGS sequence"/>
</dbReference>
<evidence type="ECO:0000259" key="3">
    <source>
        <dbReference type="Pfam" id="PF08541"/>
    </source>
</evidence>
<dbReference type="CDD" id="cd00830">
    <property type="entry name" value="KAS_III"/>
    <property type="match status" value="1"/>
</dbReference>
<dbReference type="Pfam" id="PF08545">
    <property type="entry name" value="ACP_syn_III"/>
    <property type="match status" value="1"/>
</dbReference>
<sequence>MFRSVITGTGCYIPPETKTNEDFGVHSFFGEDHKPLNIPSSVIVKKFQQITGIEERRYAPATQTASGIGAEAAKLAIQESGINPETIDQIIVAQNFGDVLSNTIQTDAVPSLASRIKHVLGIENPSCIAYDILFGCPGWLQGVIQADAFFKAGIAKKALVIGTETLSRVIDAHDRDSMIFSDGAGACILENKEVETTGSGILSASVQSHCINEAGYITMGRSYLPDADPSVRYIKMKGRKVYEYALKHVPEAMKDCIDKSGVNINEVKKIFIHQANEKMDEAIVNALYKLYGYEHMPADVMPMNIHKLGNSSVATIPTLFDMVQKGLMPEHSMEKNDIIVFASVGAGMNINAVCYRM</sequence>
<keyword evidence="2" id="KW-0012">Acyltransferase</keyword>
<feature type="domain" description="Beta-ketoacyl-[acyl-carrier-protein] synthase III C-terminal" evidence="3">
    <location>
        <begin position="258"/>
        <end position="356"/>
    </location>
</feature>
<dbReference type="InterPro" id="IPR013751">
    <property type="entry name" value="ACP_syn_III_N"/>
</dbReference>
<dbReference type="SUPFAM" id="SSF53901">
    <property type="entry name" value="Thiolase-like"/>
    <property type="match status" value="1"/>
</dbReference>
<dbReference type="Gene3D" id="3.40.47.10">
    <property type="match status" value="2"/>
</dbReference>
<dbReference type="InterPro" id="IPR016039">
    <property type="entry name" value="Thiolase-like"/>
</dbReference>
<accession>A0A8J8FDH9</accession>
<dbReference type="RefSeq" id="WP_171607406.1">
    <property type="nucleotide sequence ID" value="NZ_WHPF01000005.1"/>
</dbReference>
<protein>
    <submittedName>
        <fullName evidence="5">Ketoacyl-ACP synthase III</fullName>
    </submittedName>
</protein>
<dbReference type="EMBL" id="WHPF01000005">
    <property type="protein sequence ID" value="NNV55482.1"/>
    <property type="molecule type" value="Genomic_DNA"/>
</dbReference>
<comment type="caution">
    <text evidence="5">The sequence shown here is derived from an EMBL/GenBank/DDBJ whole genome shotgun (WGS) entry which is preliminary data.</text>
</comment>
<dbReference type="PANTHER" id="PTHR34069:SF2">
    <property type="entry name" value="BETA-KETOACYL-[ACYL-CARRIER-PROTEIN] SYNTHASE III"/>
    <property type="match status" value="1"/>
</dbReference>
<name>A0A8J8FDH9_9BACT</name>
<keyword evidence="6" id="KW-1185">Reference proteome</keyword>
<evidence type="ECO:0000256" key="1">
    <source>
        <dbReference type="ARBA" id="ARBA00022679"/>
    </source>
</evidence>
<proteinExistence type="predicted"/>
<dbReference type="GO" id="GO:0044550">
    <property type="term" value="P:secondary metabolite biosynthetic process"/>
    <property type="evidence" value="ECO:0007669"/>
    <property type="project" value="TreeGrafter"/>
</dbReference>
<dbReference type="InterPro" id="IPR013747">
    <property type="entry name" value="ACP_syn_III_C"/>
</dbReference>
<dbReference type="AlphaFoldDB" id="A0A8J8FDH9"/>
<dbReference type="GO" id="GO:0004315">
    <property type="term" value="F:3-oxoacyl-[acyl-carrier-protein] synthase activity"/>
    <property type="evidence" value="ECO:0007669"/>
    <property type="project" value="InterPro"/>
</dbReference>
<evidence type="ECO:0000259" key="4">
    <source>
        <dbReference type="Pfam" id="PF08545"/>
    </source>
</evidence>
<evidence type="ECO:0000256" key="2">
    <source>
        <dbReference type="ARBA" id="ARBA00023315"/>
    </source>
</evidence>
<gene>
    <name evidence="5" type="ORF">GD597_08440</name>
</gene>
<dbReference type="PANTHER" id="PTHR34069">
    <property type="entry name" value="3-OXOACYL-[ACYL-CARRIER-PROTEIN] SYNTHASE 3"/>
    <property type="match status" value="1"/>
</dbReference>
<evidence type="ECO:0000313" key="5">
    <source>
        <dbReference type="EMBL" id="NNV55482.1"/>
    </source>
</evidence>
<organism evidence="5 6">
    <name type="scientific">Limnovirga soli</name>
    <dbReference type="NCBI Taxonomy" id="2656915"/>
    <lineage>
        <taxon>Bacteria</taxon>
        <taxon>Pseudomonadati</taxon>
        <taxon>Bacteroidota</taxon>
        <taxon>Chitinophagia</taxon>
        <taxon>Chitinophagales</taxon>
        <taxon>Chitinophagaceae</taxon>
        <taxon>Limnovirga</taxon>
    </lineage>
</organism>
<evidence type="ECO:0000313" key="6">
    <source>
        <dbReference type="Proteomes" id="UP000598971"/>
    </source>
</evidence>
<dbReference type="GO" id="GO:0006633">
    <property type="term" value="P:fatty acid biosynthetic process"/>
    <property type="evidence" value="ECO:0007669"/>
    <property type="project" value="InterPro"/>
</dbReference>
<feature type="domain" description="Beta-ketoacyl-[acyl-carrier-protein] synthase III N-terminal" evidence="4">
    <location>
        <begin position="130"/>
        <end position="208"/>
    </location>
</feature>
<keyword evidence="1" id="KW-0808">Transferase</keyword>
<reference evidence="5" key="1">
    <citation type="submission" date="2019-10" db="EMBL/GenBank/DDBJ databases">
        <title>Draft genome sequence of Panacibacter sp. KCS-6.</title>
        <authorList>
            <person name="Yim K.J."/>
        </authorList>
    </citation>
    <scope>NUCLEOTIDE SEQUENCE</scope>
    <source>
        <strain evidence="5">KCS-6</strain>
    </source>
</reference>